<feature type="region of interest" description="Disordered" evidence="3">
    <location>
        <begin position="265"/>
        <end position="475"/>
    </location>
</feature>
<sequence length="515" mass="54593">MFPCLQGLSAAIILCVLMNHGVSSRDAAIYPDTADLADFVQEFQWSLSELEIETVGLCPSRPLPSSSDQEVEDIAYDLSSTSATINTTVESLFRNGFPEEFVLFATVIVDPDNTADLFTIMDTEQSLSFNLNPLEFEYRRRGKAPFRVRLNQTLADGAWHRVAIAVRKKHVTLSLDCAEPIGHVRRPRGFRPSFGQDSVVRLEEQFQGSLQQLIVAPDVFRVLSYCKMFTPDCDKPLPYAPFLSGAAQERLGSNVQIINNVRYIKGERGRPGPPGALGPQGPVGQKGYNGPRGDQGSKGPPGSPGTVGPPGPPGPPGDGIYVRWNRLQGSNEKGPGPVAGGLVVEPPAVPGEPGPRGQRGARGQPGLPGNPGEKGSQGDPGVPGLPGNQGNRGPPGRSGKPGPAGPDGPRGAPGAMGEKGDRGIEGMAGMTGHKGPRGLPGMRGEKGDKGEAGERGESGTPGQAGMPGERVSIDPTDSSLFSEDIYVLCVVRVKSVFKKWKIKTSPIQMIRTCRT</sequence>
<gene>
    <name evidence="6" type="primary">col27a1b</name>
    <name evidence="6" type="ORF">AWC38_SpisGene11485</name>
</gene>
<dbReference type="InterPro" id="IPR008160">
    <property type="entry name" value="Collagen"/>
</dbReference>
<dbReference type="Pfam" id="PF01391">
    <property type="entry name" value="Collagen"/>
    <property type="match status" value="3"/>
</dbReference>
<feature type="domain" description="Thrombospondin-like N-terminal" evidence="5">
    <location>
        <begin position="54"/>
        <end position="219"/>
    </location>
</feature>
<feature type="compositionally biased region" description="Basic and acidic residues" evidence="3">
    <location>
        <begin position="443"/>
        <end position="457"/>
    </location>
</feature>
<feature type="compositionally biased region" description="Low complexity" evidence="3">
    <location>
        <begin position="355"/>
        <end position="367"/>
    </location>
</feature>
<evidence type="ECO:0000313" key="7">
    <source>
        <dbReference type="Proteomes" id="UP000225706"/>
    </source>
</evidence>
<keyword evidence="7" id="KW-1185">Reference proteome</keyword>
<feature type="compositionally biased region" description="Low complexity" evidence="3">
    <location>
        <begin position="385"/>
        <end position="416"/>
    </location>
</feature>
<organism evidence="6 7">
    <name type="scientific">Stylophora pistillata</name>
    <name type="common">Smooth cauliflower coral</name>
    <dbReference type="NCBI Taxonomy" id="50429"/>
    <lineage>
        <taxon>Eukaryota</taxon>
        <taxon>Metazoa</taxon>
        <taxon>Cnidaria</taxon>
        <taxon>Anthozoa</taxon>
        <taxon>Hexacorallia</taxon>
        <taxon>Scleractinia</taxon>
        <taxon>Astrocoeniina</taxon>
        <taxon>Pocilloporidae</taxon>
        <taxon>Stylophora</taxon>
    </lineage>
</organism>
<dbReference type="InterPro" id="IPR013320">
    <property type="entry name" value="ConA-like_dom_sf"/>
</dbReference>
<dbReference type="PANTHER" id="PTHR24023:SF1082">
    <property type="entry name" value="COLLAGEN TRIPLE HELIX REPEAT"/>
    <property type="match status" value="1"/>
</dbReference>
<protein>
    <submittedName>
        <fullName evidence="6">Collagen alpha-1(XXVII) chain B</fullName>
    </submittedName>
</protein>
<comment type="caution">
    <text evidence="6">The sequence shown here is derived from an EMBL/GenBank/DDBJ whole genome shotgun (WGS) entry which is preliminary data.</text>
</comment>
<keyword evidence="6" id="KW-0176">Collagen</keyword>
<name>A0A2B4S4H8_STYPI</name>
<reference evidence="7" key="1">
    <citation type="journal article" date="2017" name="bioRxiv">
        <title>Comparative analysis of the genomes of Stylophora pistillata and Acropora digitifera provides evidence for extensive differences between species of corals.</title>
        <authorList>
            <person name="Voolstra C.R."/>
            <person name="Li Y."/>
            <person name="Liew Y.J."/>
            <person name="Baumgarten S."/>
            <person name="Zoccola D."/>
            <person name="Flot J.-F."/>
            <person name="Tambutte S."/>
            <person name="Allemand D."/>
            <person name="Aranda M."/>
        </authorList>
    </citation>
    <scope>NUCLEOTIDE SEQUENCE [LARGE SCALE GENOMIC DNA]</scope>
</reference>
<dbReference type="AlphaFoldDB" id="A0A2B4S4H8"/>
<dbReference type="OrthoDB" id="8939548at2759"/>
<keyword evidence="4" id="KW-0732">Signal</keyword>
<evidence type="ECO:0000256" key="2">
    <source>
        <dbReference type="ARBA" id="ARBA00022737"/>
    </source>
</evidence>
<dbReference type="STRING" id="50429.A0A2B4S4H8"/>
<dbReference type="Proteomes" id="UP000225706">
    <property type="component" value="Unassembled WGS sequence"/>
</dbReference>
<dbReference type="InterPro" id="IPR050149">
    <property type="entry name" value="Collagen_superfamily"/>
</dbReference>
<evidence type="ECO:0000259" key="5">
    <source>
        <dbReference type="SMART" id="SM00210"/>
    </source>
</evidence>
<feature type="chain" id="PRO_5012789861" evidence="4">
    <location>
        <begin position="25"/>
        <end position="515"/>
    </location>
</feature>
<dbReference type="EMBL" id="LSMT01000191">
    <property type="protein sequence ID" value="PFX23959.1"/>
    <property type="molecule type" value="Genomic_DNA"/>
</dbReference>
<dbReference type="GO" id="GO:0005581">
    <property type="term" value="C:collagen trimer"/>
    <property type="evidence" value="ECO:0007669"/>
    <property type="project" value="UniProtKB-KW"/>
</dbReference>
<feature type="compositionally biased region" description="Pro residues" evidence="3">
    <location>
        <begin position="301"/>
        <end position="316"/>
    </location>
</feature>
<feature type="signal peptide" evidence="4">
    <location>
        <begin position="1"/>
        <end position="24"/>
    </location>
</feature>
<dbReference type="Gene3D" id="2.60.120.200">
    <property type="match status" value="1"/>
</dbReference>
<proteinExistence type="predicted"/>
<dbReference type="SMART" id="SM00210">
    <property type="entry name" value="TSPN"/>
    <property type="match status" value="1"/>
</dbReference>
<keyword evidence="2" id="KW-0677">Repeat</keyword>
<feature type="compositionally biased region" description="Low complexity" evidence="3">
    <location>
        <begin position="334"/>
        <end position="346"/>
    </location>
</feature>
<dbReference type="InterPro" id="IPR048287">
    <property type="entry name" value="TSPN-like_N"/>
</dbReference>
<keyword evidence="1" id="KW-0964">Secreted</keyword>
<dbReference type="GO" id="GO:0031012">
    <property type="term" value="C:extracellular matrix"/>
    <property type="evidence" value="ECO:0007669"/>
    <property type="project" value="TreeGrafter"/>
</dbReference>
<evidence type="ECO:0000313" key="6">
    <source>
        <dbReference type="EMBL" id="PFX23959.1"/>
    </source>
</evidence>
<evidence type="ECO:0000256" key="3">
    <source>
        <dbReference type="SAM" id="MobiDB-lite"/>
    </source>
</evidence>
<dbReference type="GO" id="GO:0005615">
    <property type="term" value="C:extracellular space"/>
    <property type="evidence" value="ECO:0007669"/>
    <property type="project" value="TreeGrafter"/>
</dbReference>
<evidence type="ECO:0000256" key="1">
    <source>
        <dbReference type="ARBA" id="ARBA00022525"/>
    </source>
</evidence>
<dbReference type="SUPFAM" id="SSF49899">
    <property type="entry name" value="Concanavalin A-like lectins/glucanases"/>
    <property type="match status" value="1"/>
</dbReference>
<dbReference type="PANTHER" id="PTHR24023">
    <property type="entry name" value="COLLAGEN ALPHA"/>
    <property type="match status" value="1"/>
</dbReference>
<accession>A0A2B4S4H8</accession>
<evidence type="ECO:0000256" key="4">
    <source>
        <dbReference type="SAM" id="SignalP"/>
    </source>
</evidence>